<dbReference type="OrthoDB" id="3439209at2759"/>
<reference evidence="2 3" key="1">
    <citation type="submission" date="2015-09" db="EMBL/GenBank/DDBJ databases">
        <title>Draft genome of a European isolate of the apple canker pathogen Neonectria ditissima.</title>
        <authorList>
            <person name="Gomez-Cortecero A."/>
            <person name="Harrison R.J."/>
            <person name="Armitage A.D."/>
        </authorList>
    </citation>
    <scope>NUCLEOTIDE SEQUENCE [LARGE SCALE GENOMIC DNA]</scope>
    <source>
        <strain evidence="2 3">R09/05</strain>
    </source>
</reference>
<dbReference type="Proteomes" id="UP000050424">
    <property type="component" value="Unassembled WGS sequence"/>
</dbReference>
<organism evidence="2 3">
    <name type="scientific">Neonectria ditissima</name>
    <dbReference type="NCBI Taxonomy" id="78410"/>
    <lineage>
        <taxon>Eukaryota</taxon>
        <taxon>Fungi</taxon>
        <taxon>Dikarya</taxon>
        <taxon>Ascomycota</taxon>
        <taxon>Pezizomycotina</taxon>
        <taxon>Sordariomycetes</taxon>
        <taxon>Hypocreomycetidae</taxon>
        <taxon>Hypocreales</taxon>
        <taxon>Nectriaceae</taxon>
        <taxon>Neonectria</taxon>
    </lineage>
</organism>
<gene>
    <name evidence="2" type="ORF">AK830_g8291</name>
</gene>
<evidence type="ECO:0000313" key="3">
    <source>
        <dbReference type="Proteomes" id="UP000050424"/>
    </source>
</evidence>
<evidence type="ECO:0000313" key="2">
    <source>
        <dbReference type="EMBL" id="KPM38270.1"/>
    </source>
</evidence>
<protein>
    <submittedName>
        <fullName evidence="2">Uncharacterized protein</fullName>
    </submittedName>
</protein>
<accession>A0A0P7BCZ3</accession>
<feature type="region of interest" description="Disordered" evidence="1">
    <location>
        <begin position="1"/>
        <end position="23"/>
    </location>
</feature>
<keyword evidence="3" id="KW-1185">Reference proteome</keyword>
<dbReference type="AlphaFoldDB" id="A0A0P7BCZ3"/>
<comment type="caution">
    <text evidence="2">The sequence shown here is derived from an EMBL/GenBank/DDBJ whole genome shotgun (WGS) entry which is preliminary data.</text>
</comment>
<proteinExistence type="predicted"/>
<name>A0A0P7BCZ3_9HYPO</name>
<sequence length="509" mass="55006">MVMIYNDPSGQGKNPNPAMNGFVAPQQAMNGYAVPQQAANNAGAAPQGQNPVDHNAMLAHANAHHGVAMNNQGMNHVQANHYGADHHPNNNLIWDFGQNMLGGNMDHQLFAQVPANIENANFAQAGNNLDNDFERMAIADHAENVVFDYGAQAGPAPAGAGMNLNAMVANAQVQVQAASPAANNGFANYDMPADGNINIHLDYGAQPAAGVNNIELANNMDLGNVNDVNVQFAQAAADENALVHYGNQLMNDDNSDDGEADEEMDAPGEEVAAPGGDAVYFSAANHPAFQNDARAQVIIDQDGTQRVQFDTTHDIIQLLIVGPEGIDQNNMAPLYERLLACFVGLRLVANALPANANNAIAAAGNQAVAPVAAAPNPPAAAPVNRRLSARDPRITRLRREFMEAHPPGDDTTSRNDFIHLGRHWQFTYREIKEMGNMREAYSTLRGRHRNLLIRIARDVQERRRARHNLLAQQARYELRLRLAHQAALRAQLAAQQQVLALAQNQQGPN</sequence>
<dbReference type="EMBL" id="LKCW01000139">
    <property type="protein sequence ID" value="KPM38270.1"/>
    <property type="molecule type" value="Genomic_DNA"/>
</dbReference>
<evidence type="ECO:0000256" key="1">
    <source>
        <dbReference type="SAM" id="MobiDB-lite"/>
    </source>
</evidence>